<name>A0A1R2CAA6_9CILI</name>
<dbReference type="Gene3D" id="1.20.890.10">
    <property type="entry name" value="cAMP-dependent protein kinase regulatory subunit, dimerization-anchoring domain"/>
    <property type="match status" value="1"/>
</dbReference>
<dbReference type="InterPro" id="IPR049629">
    <property type="entry name" value="DPY30_SDC1_DD"/>
</dbReference>
<comment type="similarity">
    <text evidence="2">Belongs to the dpy-30 family.</text>
</comment>
<evidence type="ECO:0000256" key="4">
    <source>
        <dbReference type="SAM" id="MobiDB-lite"/>
    </source>
</evidence>
<evidence type="ECO:0000256" key="3">
    <source>
        <dbReference type="ARBA" id="ARBA00023242"/>
    </source>
</evidence>
<reference evidence="5 6" key="1">
    <citation type="submission" date="2016-11" db="EMBL/GenBank/DDBJ databases">
        <title>The macronuclear genome of Stentor coeruleus: a giant cell with tiny introns.</title>
        <authorList>
            <person name="Slabodnick M."/>
            <person name="Ruby J.G."/>
            <person name="Reiff S.B."/>
            <person name="Swart E.C."/>
            <person name="Gosai S."/>
            <person name="Prabakaran S."/>
            <person name="Witkowska E."/>
            <person name="Larue G.E."/>
            <person name="Fisher S."/>
            <person name="Freeman R.M."/>
            <person name="Gunawardena J."/>
            <person name="Chu W."/>
            <person name="Stover N.A."/>
            <person name="Gregory B.D."/>
            <person name="Nowacki M."/>
            <person name="Derisi J."/>
            <person name="Roy S.W."/>
            <person name="Marshall W.F."/>
            <person name="Sood P."/>
        </authorList>
    </citation>
    <scope>NUCLEOTIDE SEQUENCE [LARGE SCALE GENOMIC DNA]</scope>
    <source>
        <strain evidence="5">WM001</strain>
    </source>
</reference>
<dbReference type="GO" id="GO:0005634">
    <property type="term" value="C:nucleus"/>
    <property type="evidence" value="ECO:0007669"/>
    <property type="project" value="UniProtKB-SubCell"/>
</dbReference>
<evidence type="ECO:0000256" key="2">
    <source>
        <dbReference type="ARBA" id="ARBA00010849"/>
    </source>
</evidence>
<proteinExistence type="inferred from homology"/>
<feature type="region of interest" description="Disordered" evidence="4">
    <location>
        <begin position="1"/>
        <end position="25"/>
    </location>
</feature>
<dbReference type="InterPro" id="IPR007858">
    <property type="entry name" value="Dpy-30_motif"/>
</dbReference>
<dbReference type="OrthoDB" id="417678at2759"/>
<dbReference type="CDD" id="cd22965">
    <property type="entry name" value="DD_DPY30_SDC1"/>
    <property type="match status" value="1"/>
</dbReference>
<dbReference type="EMBL" id="MPUH01000221">
    <property type="protein sequence ID" value="OMJ85937.1"/>
    <property type="molecule type" value="Genomic_DNA"/>
</dbReference>
<keyword evidence="6" id="KW-1185">Reference proteome</keyword>
<evidence type="ECO:0000313" key="6">
    <source>
        <dbReference type="Proteomes" id="UP000187209"/>
    </source>
</evidence>
<organism evidence="5 6">
    <name type="scientific">Stentor coeruleus</name>
    <dbReference type="NCBI Taxonomy" id="5963"/>
    <lineage>
        <taxon>Eukaryota</taxon>
        <taxon>Sar</taxon>
        <taxon>Alveolata</taxon>
        <taxon>Ciliophora</taxon>
        <taxon>Postciliodesmatophora</taxon>
        <taxon>Heterotrichea</taxon>
        <taxon>Heterotrichida</taxon>
        <taxon>Stentoridae</taxon>
        <taxon>Stentor</taxon>
    </lineage>
</organism>
<dbReference type="Pfam" id="PF05186">
    <property type="entry name" value="Dpy-30"/>
    <property type="match status" value="1"/>
</dbReference>
<dbReference type="AlphaFoldDB" id="A0A1R2CAA6"/>
<keyword evidence="3" id="KW-0539">Nucleus</keyword>
<comment type="subcellular location">
    <subcellularLocation>
        <location evidence="1">Nucleus</location>
    </subcellularLocation>
</comment>
<dbReference type="Proteomes" id="UP000187209">
    <property type="component" value="Unassembled WGS sequence"/>
</dbReference>
<evidence type="ECO:0000256" key="1">
    <source>
        <dbReference type="ARBA" id="ARBA00004123"/>
    </source>
</evidence>
<protein>
    <recommendedName>
        <fullName evidence="7">RIIa domain-containing protein</fullName>
    </recommendedName>
</protein>
<evidence type="ECO:0000313" key="5">
    <source>
        <dbReference type="EMBL" id="OMJ85937.1"/>
    </source>
</evidence>
<evidence type="ECO:0008006" key="7">
    <source>
        <dbReference type="Google" id="ProtNLM"/>
    </source>
</evidence>
<gene>
    <name evidence="5" type="ORF">SteCoe_12640</name>
</gene>
<comment type="caution">
    <text evidence="5">The sequence shown here is derived from an EMBL/GenBank/DDBJ whole genome shotgun (WGS) entry which is preliminary data.</text>
</comment>
<sequence length="89" mass="10516">MEHLRRQTVRMIDPESGYDDPEEGNKAEEAVMRISNKINPRAKPTRNYLNDNVSEIILKALYELDQCRPDNPVEFFAYYLLKHNPKHNN</sequence>
<accession>A0A1R2CAA6</accession>